<dbReference type="NCBIfam" id="TIGR00479">
    <property type="entry name" value="rumA"/>
    <property type="match status" value="1"/>
</dbReference>
<keyword evidence="3 4" id="KW-0949">S-adenosyl-L-methionine</keyword>
<dbReference type="RefSeq" id="WP_018978221.1">
    <property type="nucleotide sequence ID" value="NZ_BMLN01000012.1"/>
</dbReference>
<reference evidence="9" key="1">
    <citation type="journal article" date="2019" name="Int. J. Syst. Evol. Microbiol.">
        <title>The Global Catalogue of Microorganisms (GCM) 10K type strain sequencing project: providing services to taxonomists for standard genome sequencing and annotation.</title>
        <authorList>
            <consortium name="The Broad Institute Genomics Platform"/>
            <consortium name="The Broad Institute Genome Sequencing Center for Infectious Disease"/>
            <person name="Wu L."/>
            <person name="Ma J."/>
        </authorList>
    </citation>
    <scope>NUCLEOTIDE SEQUENCE [LARGE SCALE GENOMIC DNA]</scope>
    <source>
        <strain evidence="9">CGMCC 1.6964</strain>
    </source>
</reference>
<dbReference type="Gene3D" id="2.40.50.1070">
    <property type="match status" value="1"/>
</dbReference>
<feature type="active site" evidence="5">
    <location>
        <position position="673"/>
    </location>
</feature>
<feature type="compositionally biased region" description="Low complexity" evidence="6">
    <location>
        <begin position="25"/>
        <end position="35"/>
    </location>
</feature>
<keyword evidence="2 4" id="KW-0808">Transferase</keyword>
<evidence type="ECO:0000256" key="4">
    <source>
        <dbReference type="PROSITE-ProRule" id="PRU01024"/>
    </source>
</evidence>
<evidence type="ECO:0000256" key="3">
    <source>
        <dbReference type="ARBA" id="ARBA00022691"/>
    </source>
</evidence>
<evidence type="ECO:0000259" key="7">
    <source>
        <dbReference type="PROSITE" id="PS50926"/>
    </source>
</evidence>
<dbReference type="InterPro" id="IPR002792">
    <property type="entry name" value="TRAM_dom"/>
</dbReference>
<feature type="region of interest" description="Disordered" evidence="6">
    <location>
        <begin position="206"/>
        <end position="237"/>
    </location>
</feature>
<protein>
    <recommendedName>
        <fullName evidence="7">TRAM domain-containing protein</fullName>
    </recommendedName>
</protein>
<dbReference type="Proteomes" id="UP000606653">
    <property type="component" value="Unassembled WGS sequence"/>
</dbReference>
<dbReference type="PANTHER" id="PTHR11061:SF30">
    <property type="entry name" value="TRNA (URACIL(54)-C(5))-METHYLTRANSFERASE"/>
    <property type="match status" value="1"/>
</dbReference>
<feature type="compositionally biased region" description="Low complexity" evidence="6">
    <location>
        <begin position="213"/>
        <end position="237"/>
    </location>
</feature>
<feature type="binding site" evidence="4">
    <location>
        <position position="577"/>
    </location>
    <ligand>
        <name>S-adenosyl-L-methionine</name>
        <dbReference type="ChEBI" id="CHEBI:59789"/>
    </ligand>
</feature>
<feature type="active site" description="Nucleophile" evidence="4">
    <location>
        <position position="673"/>
    </location>
</feature>
<feature type="binding site" evidence="4">
    <location>
        <position position="646"/>
    </location>
    <ligand>
        <name>S-adenosyl-L-methionine</name>
        <dbReference type="ChEBI" id="CHEBI:59789"/>
    </ligand>
</feature>
<evidence type="ECO:0000256" key="2">
    <source>
        <dbReference type="ARBA" id="ARBA00022679"/>
    </source>
</evidence>
<accession>A0ABQ2L8E1</accession>
<dbReference type="PROSITE" id="PS01230">
    <property type="entry name" value="TRMA_1"/>
    <property type="match status" value="1"/>
</dbReference>
<dbReference type="EMBL" id="BMLN01000012">
    <property type="protein sequence ID" value="GGO06675.1"/>
    <property type="molecule type" value="Genomic_DNA"/>
</dbReference>
<sequence length="719" mass="75306">MKNNSGRGNAGKSGGQGRGGGSGRNSGSRTAQGSSRRGDGGRQGSGRGRTASRPQEEITGLPVAKNDEVQLDIIGMNHSGEGVGRADGYTLFVAGALPGERISAKVLMTKKQYGYAKMNTLLQASPARVEAPCEIFDRCGGCQIQHMDYGAQLEWKRQQVADSLQRIGKLNVQTFEAESANGASTNAASTNGAFGEAALMKDATGLEEGTRVSTETAEAGAHAAGPSEAEKQGNAAYEAASAASSAANEGSEAIGYAPEASSEQPLQALEETGFGGGEGDENSDGRIAGEAAEKVAGGATAPTFGSAADGTGTDAAPNSLAKAFGAGTSAAADGMSAPELDADTSAAADSVSASELSIDAAAGGVSAPALGADAGGILVPPTLGMSDPWRYRNKAQVPMGEENGRLIGGFYARGSHRIVDMETCIIQHEANDEMVEAVKEIGRELGITAYDEETGRGLLRHVVVKVAFATGEKMVVLVTNSDRLPKAEQWIAAITERVPGVKSICHNVNTRQTNVIFGDITRVLWGEEVIHDYIGDIKFAISARSFYQVNPAQTEVLYGKTLEYAGLTGNETVIDAYCGIGTISLFLAQKAKRVYGVEIVKEAIEDARKNAEINGITNAEFEVGASEDVIPRWKEQGITPDVIVVDPPRKGCDARLLETIIEMQPERVVYVSCNPATLARDLRVLEDGGFKTTKVQPVDMFPQTVHVEAVALLTRQNSK</sequence>
<dbReference type="PROSITE" id="PS51687">
    <property type="entry name" value="SAM_MT_RNA_M5U"/>
    <property type="match status" value="1"/>
</dbReference>
<dbReference type="Gene3D" id="3.40.50.150">
    <property type="entry name" value="Vaccinia Virus protein VP39"/>
    <property type="match status" value="2"/>
</dbReference>
<feature type="binding site" evidence="4">
    <location>
        <position position="548"/>
    </location>
    <ligand>
        <name>S-adenosyl-L-methionine</name>
        <dbReference type="ChEBI" id="CHEBI:59789"/>
    </ligand>
</feature>
<feature type="domain" description="TRAM" evidence="7">
    <location>
        <begin position="62"/>
        <end position="120"/>
    </location>
</feature>
<proteinExistence type="inferred from homology"/>
<dbReference type="PROSITE" id="PS50926">
    <property type="entry name" value="TRAM"/>
    <property type="match status" value="1"/>
</dbReference>
<feature type="region of interest" description="Disordered" evidence="6">
    <location>
        <begin position="1"/>
        <end position="64"/>
    </location>
</feature>
<keyword evidence="9" id="KW-1185">Reference proteome</keyword>
<dbReference type="SUPFAM" id="SSF50249">
    <property type="entry name" value="Nucleic acid-binding proteins"/>
    <property type="match status" value="1"/>
</dbReference>
<dbReference type="Pfam" id="PF05958">
    <property type="entry name" value="tRNA_U5-meth_tr"/>
    <property type="match status" value="1"/>
</dbReference>
<comment type="similarity">
    <text evidence="4">Belongs to the class I-like SAM-binding methyltransferase superfamily. RNA M5U methyltransferase family.</text>
</comment>
<evidence type="ECO:0000313" key="8">
    <source>
        <dbReference type="EMBL" id="GGO06675.1"/>
    </source>
</evidence>
<evidence type="ECO:0000256" key="5">
    <source>
        <dbReference type="PROSITE-ProRule" id="PRU10015"/>
    </source>
</evidence>
<dbReference type="InterPro" id="IPR010280">
    <property type="entry name" value="U5_MeTrfase_fam"/>
</dbReference>
<dbReference type="PROSITE" id="PS01231">
    <property type="entry name" value="TRMA_2"/>
    <property type="match status" value="1"/>
</dbReference>
<dbReference type="Gene3D" id="2.40.50.140">
    <property type="entry name" value="Nucleic acid-binding proteins"/>
    <property type="match status" value="1"/>
</dbReference>
<feature type="compositionally biased region" description="Gly residues" evidence="6">
    <location>
        <begin position="8"/>
        <end position="24"/>
    </location>
</feature>
<dbReference type="CDD" id="cd02440">
    <property type="entry name" value="AdoMet_MTases"/>
    <property type="match status" value="1"/>
</dbReference>
<dbReference type="InterPro" id="IPR012340">
    <property type="entry name" value="NA-bd_OB-fold"/>
</dbReference>
<dbReference type="InterPro" id="IPR029063">
    <property type="entry name" value="SAM-dependent_MTases_sf"/>
</dbReference>
<evidence type="ECO:0000256" key="1">
    <source>
        <dbReference type="ARBA" id="ARBA00022603"/>
    </source>
</evidence>
<gene>
    <name evidence="8" type="ORF">GCM10010969_34490</name>
</gene>
<organism evidence="8 9">
    <name type="scientific">Saccharibacillus kuerlensis</name>
    <dbReference type="NCBI Taxonomy" id="459527"/>
    <lineage>
        <taxon>Bacteria</taxon>
        <taxon>Bacillati</taxon>
        <taxon>Bacillota</taxon>
        <taxon>Bacilli</taxon>
        <taxon>Bacillales</taxon>
        <taxon>Paenibacillaceae</taxon>
        <taxon>Saccharibacillus</taxon>
    </lineage>
</organism>
<keyword evidence="1 4" id="KW-0489">Methyltransferase</keyword>
<comment type="caution">
    <text evidence="8">The sequence shown here is derived from an EMBL/GenBank/DDBJ whole genome shotgun (WGS) entry which is preliminary data.</text>
</comment>
<evidence type="ECO:0000313" key="9">
    <source>
        <dbReference type="Proteomes" id="UP000606653"/>
    </source>
</evidence>
<name>A0ABQ2L8E1_9BACL</name>
<feature type="binding site" evidence="4">
    <location>
        <position position="598"/>
    </location>
    <ligand>
        <name>S-adenosyl-L-methionine</name>
        <dbReference type="ChEBI" id="CHEBI:59789"/>
    </ligand>
</feature>
<evidence type="ECO:0000256" key="6">
    <source>
        <dbReference type="SAM" id="MobiDB-lite"/>
    </source>
</evidence>
<dbReference type="InterPro" id="IPR030391">
    <property type="entry name" value="MeTrfase_TrmA_CS"/>
</dbReference>
<dbReference type="InterPro" id="IPR030390">
    <property type="entry name" value="MeTrfase_TrmA_AS"/>
</dbReference>
<dbReference type="PANTHER" id="PTHR11061">
    <property type="entry name" value="RNA M5U METHYLTRANSFERASE"/>
    <property type="match status" value="1"/>
</dbReference>
<dbReference type="SUPFAM" id="SSF53335">
    <property type="entry name" value="S-adenosyl-L-methionine-dependent methyltransferases"/>
    <property type="match status" value="1"/>
</dbReference>